<evidence type="ECO:0000256" key="1">
    <source>
        <dbReference type="SAM" id="MobiDB-lite"/>
    </source>
</evidence>
<accession>A0A166TNF0</accession>
<proteinExistence type="predicted"/>
<keyword evidence="3" id="KW-1185">Reference proteome</keyword>
<sequence length="152" mass="16702">MPTPTKCRRLALKNALVLHPRTITYSYFAASATFLTSGFGMQLSLDFEFAHPPLPTNTLVFIQKMRPEESSEQKNERLEPPAAKDNSTRTVSVTIENYPSQQLSMDKISGGHRTGGASGATLILASAREKTASRRNDSGKTTVTYFSPFLSD</sequence>
<gene>
    <name evidence="2" type="ORF">FIBSPDRAFT_883926</name>
</gene>
<reference evidence="2 3" key="1">
    <citation type="journal article" date="2016" name="Mol. Biol. Evol.">
        <title>Comparative Genomics of Early-Diverging Mushroom-Forming Fungi Provides Insights into the Origins of Lignocellulose Decay Capabilities.</title>
        <authorList>
            <person name="Nagy L.G."/>
            <person name="Riley R."/>
            <person name="Tritt A."/>
            <person name="Adam C."/>
            <person name="Daum C."/>
            <person name="Floudas D."/>
            <person name="Sun H."/>
            <person name="Yadav J.S."/>
            <person name="Pangilinan J."/>
            <person name="Larsson K.H."/>
            <person name="Matsuura K."/>
            <person name="Barry K."/>
            <person name="Labutti K."/>
            <person name="Kuo R."/>
            <person name="Ohm R.A."/>
            <person name="Bhattacharya S.S."/>
            <person name="Shirouzu T."/>
            <person name="Yoshinaga Y."/>
            <person name="Martin F.M."/>
            <person name="Grigoriev I.V."/>
            <person name="Hibbett D.S."/>
        </authorList>
    </citation>
    <scope>NUCLEOTIDE SEQUENCE [LARGE SCALE GENOMIC DNA]</scope>
    <source>
        <strain evidence="2 3">CBS 109695</strain>
    </source>
</reference>
<dbReference type="EMBL" id="KV417492">
    <property type="protein sequence ID" value="KZP30808.1"/>
    <property type="molecule type" value="Genomic_DNA"/>
</dbReference>
<name>A0A166TNF0_9AGAM</name>
<evidence type="ECO:0000313" key="2">
    <source>
        <dbReference type="EMBL" id="KZP30808.1"/>
    </source>
</evidence>
<organism evidence="2 3">
    <name type="scientific">Athelia psychrophila</name>
    <dbReference type="NCBI Taxonomy" id="1759441"/>
    <lineage>
        <taxon>Eukaryota</taxon>
        <taxon>Fungi</taxon>
        <taxon>Dikarya</taxon>
        <taxon>Basidiomycota</taxon>
        <taxon>Agaricomycotina</taxon>
        <taxon>Agaricomycetes</taxon>
        <taxon>Agaricomycetidae</taxon>
        <taxon>Atheliales</taxon>
        <taxon>Atheliaceae</taxon>
        <taxon>Athelia</taxon>
    </lineage>
</organism>
<evidence type="ECO:0000313" key="3">
    <source>
        <dbReference type="Proteomes" id="UP000076532"/>
    </source>
</evidence>
<feature type="region of interest" description="Disordered" evidence="1">
    <location>
        <begin position="65"/>
        <end position="91"/>
    </location>
</feature>
<dbReference type="Proteomes" id="UP000076532">
    <property type="component" value="Unassembled WGS sequence"/>
</dbReference>
<dbReference type="AlphaFoldDB" id="A0A166TNF0"/>
<protein>
    <submittedName>
        <fullName evidence="2">Uncharacterized protein</fullName>
    </submittedName>
</protein>
<feature type="compositionally biased region" description="Basic and acidic residues" evidence="1">
    <location>
        <begin position="65"/>
        <end position="79"/>
    </location>
</feature>